<dbReference type="Proteomes" id="UP000828048">
    <property type="component" value="Chromosome 9"/>
</dbReference>
<reference evidence="1 2" key="1">
    <citation type="journal article" date="2021" name="Hortic Res">
        <title>High-quality reference genome and annotation aids understanding of berry development for evergreen blueberry (Vaccinium darrowii).</title>
        <authorList>
            <person name="Yu J."/>
            <person name="Hulse-Kemp A.M."/>
            <person name="Babiker E."/>
            <person name="Staton M."/>
        </authorList>
    </citation>
    <scope>NUCLEOTIDE SEQUENCE [LARGE SCALE GENOMIC DNA]</scope>
    <source>
        <strain evidence="2">cv. NJ 8807/NJ 8810</strain>
        <tissue evidence="1">Young leaf</tissue>
    </source>
</reference>
<proteinExistence type="predicted"/>
<dbReference type="EMBL" id="CM037159">
    <property type="protein sequence ID" value="KAH7867211.1"/>
    <property type="molecule type" value="Genomic_DNA"/>
</dbReference>
<evidence type="ECO:0000313" key="2">
    <source>
        <dbReference type="Proteomes" id="UP000828048"/>
    </source>
</evidence>
<gene>
    <name evidence="1" type="ORF">Vadar_030500</name>
</gene>
<accession>A0ACB7ZML4</accession>
<evidence type="ECO:0000313" key="1">
    <source>
        <dbReference type="EMBL" id="KAH7867211.1"/>
    </source>
</evidence>
<keyword evidence="2" id="KW-1185">Reference proteome</keyword>
<protein>
    <submittedName>
        <fullName evidence="1">Uncharacterized protein</fullName>
    </submittedName>
</protein>
<sequence>MKILLEEEAEKIPIEEEIENQRAKVTTTTPITPEFGRELFLSDASLFMDDAETYEKHNREEEPNVIEQKVELHFRENASTC</sequence>
<comment type="caution">
    <text evidence="1">The sequence shown here is derived from an EMBL/GenBank/DDBJ whole genome shotgun (WGS) entry which is preliminary data.</text>
</comment>
<name>A0ACB7ZML4_9ERIC</name>
<organism evidence="1 2">
    <name type="scientific">Vaccinium darrowii</name>
    <dbReference type="NCBI Taxonomy" id="229202"/>
    <lineage>
        <taxon>Eukaryota</taxon>
        <taxon>Viridiplantae</taxon>
        <taxon>Streptophyta</taxon>
        <taxon>Embryophyta</taxon>
        <taxon>Tracheophyta</taxon>
        <taxon>Spermatophyta</taxon>
        <taxon>Magnoliopsida</taxon>
        <taxon>eudicotyledons</taxon>
        <taxon>Gunneridae</taxon>
        <taxon>Pentapetalae</taxon>
        <taxon>asterids</taxon>
        <taxon>Ericales</taxon>
        <taxon>Ericaceae</taxon>
        <taxon>Vaccinioideae</taxon>
        <taxon>Vaccinieae</taxon>
        <taxon>Vaccinium</taxon>
    </lineage>
</organism>